<dbReference type="Proteomes" id="UP001055811">
    <property type="component" value="Linkage Group LG07"/>
</dbReference>
<dbReference type="EMBL" id="CM042015">
    <property type="protein sequence ID" value="KAI3708056.1"/>
    <property type="molecule type" value="Genomic_DNA"/>
</dbReference>
<organism evidence="1 2">
    <name type="scientific">Cichorium intybus</name>
    <name type="common">Chicory</name>
    <dbReference type="NCBI Taxonomy" id="13427"/>
    <lineage>
        <taxon>Eukaryota</taxon>
        <taxon>Viridiplantae</taxon>
        <taxon>Streptophyta</taxon>
        <taxon>Embryophyta</taxon>
        <taxon>Tracheophyta</taxon>
        <taxon>Spermatophyta</taxon>
        <taxon>Magnoliopsida</taxon>
        <taxon>eudicotyledons</taxon>
        <taxon>Gunneridae</taxon>
        <taxon>Pentapetalae</taxon>
        <taxon>asterids</taxon>
        <taxon>campanulids</taxon>
        <taxon>Asterales</taxon>
        <taxon>Asteraceae</taxon>
        <taxon>Cichorioideae</taxon>
        <taxon>Cichorieae</taxon>
        <taxon>Cichoriinae</taxon>
        <taxon>Cichorium</taxon>
    </lineage>
</organism>
<reference evidence="1 2" key="2">
    <citation type="journal article" date="2022" name="Mol. Ecol. Resour.">
        <title>The genomes of chicory, endive, great burdock and yacon provide insights into Asteraceae paleo-polyploidization history and plant inulin production.</title>
        <authorList>
            <person name="Fan W."/>
            <person name="Wang S."/>
            <person name="Wang H."/>
            <person name="Wang A."/>
            <person name="Jiang F."/>
            <person name="Liu H."/>
            <person name="Zhao H."/>
            <person name="Xu D."/>
            <person name="Zhang Y."/>
        </authorList>
    </citation>
    <scope>NUCLEOTIDE SEQUENCE [LARGE SCALE GENOMIC DNA]</scope>
    <source>
        <strain evidence="2">cv. Punajuju</strain>
        <tissue evidence="1">Leaves</tissue>
    </source>
</reference>
<name>A0ACB9AEW6_CICIN</name>
<proteinExistence type="predicted"/>
<comment type="caution">
    <text evidence="1">The sequence shown here is derived from an EMBL/GenBank/DDBJ whole genome shotgun (WGS) entry which is preliminary data.</text>
</comment>
<sequence>MVWYLVDMPQEMIPNSVSWFIPQYSIHFLSTFLAGGDLIFTFWVISPSSSISISSFLTSAIVDVVPLEKNLWVFYKDRWGNREVHGLICDGGETVCGAAFGDGGGVKGEMEYNHPKERRKLRKLYLDNRKIKQNSTTSTTQSSLNVINANERRQLRKAYLNNRKFNNMPTTSTPHISSTSDVRNINNKGMHISNYNIRTPLPNNRHKYLFTSSMTSTNPSEIIQTPSSVKLRSGSHKLKRKFLNVNDIPTIDLTADDESNHENNREDIPLGISKDYFDHGDQKNENSNRQTTFGGSKKPSTSTTDSYDLQIIQDLKVMLDSNNELVKSFRMDNVFGNVQAVVYTIEFQKRGLPHIRGNTCLMEFFTINDFVSNLQIYQLRNNSLRI</sequence>
<gene>
    <name evidence="1" type="ORF">L2E82_37083</name>
</gene>
<evidence type="ECO:0000313" key="1">
    <source>
        <dbReference type="EMBL" id="KAI3708056.1"/>
    </source>
</evidence>
<reference evidence="2" key="1">
    <citation type="journal article" date="2022" name="Mol. Ecol. Resour.">
        <title>The genomes of chicory, endive, great burdock and yacon provide insights into Asteraceae palaeo-polyploidization history and plant inulin production.</title>
        <authorList>
            <person name="Fan W."/>
            <person name="Wang S."/>
            <person name="Wang H."/>
            <person name="Wang A."/>
            <person name="Jiang F."/>
            <person name="Liu H."/>
            <person name="Zhao H."/>
            <person name="Xu D."/>
            <person name="Zhang Y."/>
        </authorList>
    </citation>
    <scope>NUCLEOTIDE SEQUENCE [LARGE SCALE GENOMIC DNA]</scope>
    <source>
        <strain evidence="2">cv. Punajuju</strain>
    </source>
</reference>
<protein>
    <submittedName>
        <fullName evidence="1">Uncharacterized protein</fullName>
    </submittedName>
</protein>
<evidence type="ECO:0000313" key="2">
    <source>
        <dbReference type="Proteomes" id="UP001055811"/>
    </source>
</evidence>
<accession>A0ACB9AEW6</accession>
<keyword evidence="2" id="KW-1185">Reference proteome</keyword>